<feature type="region of interest" description="Disordered" evidence="2">
    <location>
        <begin position="321"/>
        <end position="353"/>
    </location>
</feature>
<dbReference type="Gene3D" id="1.10.10.630">
    <property type="entry name" value="DnaD domain-like"/>
    <property type="match status" value="2"/>
</dbReference>
<feature type="compositionally biased region" description="Basic and acidic residues" evidence="2">
    <location>
        <begin position="321"/>
        <end position="343"/>
    </location>
</feature>
<organism evidence="4 5">
    <name type="scientific">Candidatus Caccousia avicola</name>
    <dbReference type="NCBI Taxonomy" id="2840721"/>
    <lineage>
        <taxon>Bacteria</taxon>
        <taxon>Bacillati</taxon>
        <taxon>Bacillota</taxon>
        <taxon>Clostridia</taxon>
        <taxon>Eubacteriales</taxon>
        <taxon>Oscillospiraceae</taxon>
        <taxon>Oscillospiraceae incertae sedis</taxon>
        <taxon>Candidatus Caccousia</taxon>
    </lineage>
</organism>
<feature type="domain" description="DnaB/C C-terminal" evidence="3">
    <location>
        <begin position="255"/>
        <end position="319"/>
    </location>
</feature>
<feature type="region of interest" description="Disordered" evidence="2">
    <location>
        <begin position="84"/>
        <end position="139"/>
    </location>
</feature>
<proteinExistence type="inferred from homology"/>
<feature type="compositionally biased region" description="Low complexity" evidence="2">
    <location>
        <begin position="107"/>
        <end position="120"/>
    </location>
</feature>
<accession>A0A9D1DCY7</accession>
<dbReference type="Pfam" id="PF07261">
    <property type="entry name" value="DnaB_2"/>
    <property type="match status" value="2"/>
</dbReference>
<dbReference type="InterPro" id="IPR034829">
    <property type="entry name" value="DnaD-like_sf"/>
</dbReference>
<reference evidence="4" key="1">
    <citation type="submission" date="2020-10" db="EMBL/GenBank/DDBJ databases">
        <authorList>
            <person name="Gilroy R."/>
        </authorList>
    </citation>
    <scope>NUCLEOTIDE SEQUENCE</scope>
    <source>
        <strain evidence="4">ChiSxjej1B13-7958</strain>
    </source>
</reference>
<dbReference type="SUPFAM" id="SSF158499">
    <property type="entry name" value="DnaD domain-like"/>
    <property type="match status" value="2"/>
</dbReference>
<name>A0A9D1DCY7_9FIRM</name>
<gene>
    <name evidence="4" type="ORF">IAB89_00095</name>
</gene>
<evidence type="ECO:0000256" key="2">
    <source>
        <dbReference type="SAM" id="MobiDB-lite"/>
    </source>
</evidence>
<feature type="domain" description="DnaB/C C-terminal" evidence="3">
    <location>
        <begin position="166"/>
        <end position="232"/>
    </location>
</feature>
<dbReference type="Proteomes" id="UP000824242">
    <property type="component" value="Unassembled WGS sequence"/>
</dbReference>
<reference evidence="4" key="2">
    <citation type="journal article" date="2021" name="PeerJ">
        <title>Extensive microbial diversity within the chicken gut microbiome revealed by metagenomics and culture.</title>
        <authorList>
            <person name="Gilroy R."/>
            <person name="Ravi A."/>
            <person name="Getino M."/>
            <person name="Pursley I."/>
            <person name="Horton D.L."/>
            <person name="Alikhan N.F."/>
            <person name="Baker D."/>
            <person name="Gharbi K."/>
            <person name="Hall N."/>
            <person name="Watson M."/>
            <person name="Adriaenssens E.M."/>
            <person name="Foster-Nyarko E."/>
            <person name="Jarju S."/>
            <person name="Secka A."/>
            <person name="Antonio M."/>
            <person name="Oren A."/>
            <person name="Chaudhuri R.R."/>
            <person name="La Ragione R."/>
            <person name="Hildebrand F."/>
            <person name="Pallen M.J."/>
        </authorList>
    </citation>
    <scope>NUCLEOTIDE SEQUENCE</scope>
    <source>
        <strain evidence="4">ChiSxjej1B13-7958</strain>
    </source>
</reference>
<comment type="similarity">
    <text evidence="1">Belongs to the DnaB/DnaD family.</text>
</comment>
<dbReference type="PANTHER" id="PTHR37293">
    <property type="entry name" value="PHAGE REPLICATION PROTEIN-RELATED"/>
    <property type="match status" value="1"/>
</dbReference>
<dbReference type="NCBIfam" id="TIGR01446">
    <property type="entry name" value="DnaD_dom"/>
    <property type="match status" value="2"/>
</dbReference>
<evidence type="ECO:0000313" key="4">
    <source>
        <dbReference type="EMBL" id="HIR46051.1"/>
    </source>
</evidence>
<dbReference type="PIRSF" id="PIRSF033722">
    <property type="entry name" value="DnaD_CA_C3587_prd"/>
    <property type="match status" value="1"/>
</dbReference>
<dbReference type="InterPro" id="IPR006343">
    <property type="entry name" value="DnaB/C_C"/>
</dbReference>
<comment type="caution">
    <text evidence="4">The sequence shown here is derived from an EMBL/GenBank/DDBJ whole genome shotgun (WGS) entry which is preliminary data.</text>
</comment>
<evidence type="ECO:0000313" key="5">
    <source>
        <dbReference type="Proteomes" id="UP000824242"/>
    </source>
</evidence>
<evidence type="ECO:0000259" key="3">
    <source>
        <dbReference type="Pfam" id="PF07261"/>
    </source>
</evidence>
<dbReference type="PANTHER" id="PTHR37293:SF6">
    <property type="entry name" value="DNA REPLICATION PROTEIN DNAD"/>
    <property type="match status" value="1"/>
</dbReference>
<sequence length="353" mass="39397">MSYLLNLGAWNSVFAVPTELVDRHLKLAGSVQLKALLWLLRHGGENVGEDALSDALGVSKADVADAMLYWQECGLIVRNEDGGFAPPAPDARTSSAEPASPAPVSSPPAAVQTVQTAQAPSPQETTAHKPAAVLPTRPQKPDNAFVAQRIAESPEIAMLMQESQVILGRLINNGDSSTLLMMHDYLGLPTDVILMLLQYTVSIGKSNMRYIEKAAMNWADEEINTHEKAEEKIRRLSESSRAWGVVEQTLGIARRSPTKQETELASRWINEWRFSPDMIREAYERCVNQTGKLSLRYMNKILERWQREGILSLDQARREQEQKAAARQEQEENRISYDIDSFERSGAFDSFTS</sequence>
<dbReference type="InterPro" id="IPR017019">
    <property type="entry name" value="DNA_replication_prd_bac"/>
</dbReference>
<evidence type="ECO:0000256" key="1">
    <source>
        <dbReference type="ARBA" id="ARBA00093462"/>
    </source>
</evidence>
<dbReference type="EMBL" id="DVGZ01000001">
    <property type="protein sequence ID" value="HIR46051.1"/>
    <property type="molecule type" value="Genomic_DNA"/>
</dbReference>
<protein>
    <submittedName>
        <fullName evidence="4">DnaD domain protein</fullName>
    </submittedName>
</protein>
<dbReference type="InterPro" id="IPR053162">
    <property type="entry name" value="DnaD"/>
</dbReference>
<dbReference type="AlphaFoldDB" id="A0A9D1DCY7"/>